<sequence length="93" mass="10017">MAQQDEEAVNANAAIELIRNSENEGSVSFNTLLTASSSSSTNSSSDLDTQQYFLCCSTCVCPLAITKANKIQEVVHAMDGCSCRQFWWVVCGG</sequence>
<gene>
    <name evidence="1" type="ORF">Fmac_019707</name>
</gene>
<proteinExistence type="predicted"/>
<dbReference type="EMBL" id="JBGMDY010000006">
    <property type="protein sequence ID" value="KAL2332126.1"/>
    <property type="molecule type" value="Genomic_DNA"/>
</dbReference>
<evidence type="ECO:0000313" key="2">
    <source>
        <dbReference type="Proteomes" id="UP001603857"/>
    </source>
</evidence>
<reference evidence="1 2" key="1">
    <citation type="submission" date="2024-08" db="EMBL/GenBank/DDBJ databases">
        <title>Insights into the chromosomal genome structure of Flemingia macrophylla.</title>
        <authorList>
            <person name="Ding Y."/>
            <person name="Zhao Y."/>
            <person name="Bi W."/>
            <person name="Wu M."/>
            <person name="Zhao G."/>
            <person name="Gong Y."/>
            <person name="Li W."/>
            <person name="Zhang P."/>
        </authorList>
    </citation>
    <scope>NUCLEOTIDE SEQUENCE [LARGE SCALE GENOMIC DNA]</scope>
    <source>
        <strain evidence="1">DYQJB</strain>
        <tissue evidence="1">Leaf</tissue>
    </source>
</reference>
<protein>
    <submittedName>
        <fullName evidence="1">Uncharacterized protein</fullName>
    </submittedName>
</protein>
<keyword evidence="2" id="KW-1185">Reference proteome</keyword>
<evidence type="ECO:0000313" key="1">
    <source>
        <dbReference type="EMBL" id="KAL2332126.1"/>
    </source>
</evidence>
<name>A0ABD1M8J1_9FABA</name>
<organism evidence="1 2">
    <name type="scientific">Flemingia macrophylla</name>
    <dbReference type="NCBI Taxonomy" id="520843"/>
    <lineage>
        <taxon>Eukaryota</taxon>
        <taxon>Viridiplantae</taxon>
        <taxon>Streptophyta</taxon>
        <taxon>Embryophyta</taxon>
        <taxon>Tracheophyta</taxon>
        <taxon>Spermatophyta</taxon>
        <taxon>Magnoliopsida</taxon>
        <taxon>eudicotyledons</taxon>
        <taxon>Gunneridae</taxon>
        <taxon>Pentapetalae</taxon>
        <taxon>rosids</taxon>
        <taxon>fabids</taxon>
        <taxon>Fabales</taxon>
        <taxon>Fabaceae</taxon>
        <taxon>Papilionoideae</taxon>
        <taxon>50 kb inversion clade</taxon>
        <taxon>NPAAA clade</taxon>
        <taxon>indigoferoid/millettioid clade</taxon>
        <taxon>Phaseoleae</taxon>
        <taxon>Flemingia</taxon>
    </lineage>
</organism>
<dbReference type="Proteomes" id="UP001603857">
    <property type="component" value="Unassembled WGS sequence"/>
</dbReference>
<accession>A0ABD1M8J1</accession>
<dbReference type="AlphaFoldDB" id="A0ABD1M8J1"/>
<comment type="caution">
    <text evidence="1">The sequence shown here is derived from an EMBL/GenBank/DDBJ whole genome shotgun (WGS) entry which is preliminary data.</text>
</comment>